<evidence type="ECO:0000259" key="2">
    <source>
        <dbReference type="Pfam" id="PF02775"/>
    </source>
</evidence>
<dbReference type="PANTHER" id="PTHR42981:SF2">
    <property type="entry name" value="PYRUVATE DEHYDROGENASE [UBIQUINONE]"/>
    <property type="match status" value="1"/>
</dbReference>
<organism evidence="3 4">
    <name type="scientific">Nocardia uniformis</name>
    <dbReference type="NCBI Taxonomy" id="53432"/>
    <lineage>
        <taxon>Bacteria</taxon>
        <taxon>Bacillati</taxon>
        <taxon>Actinomycetota</taxon>
        <taxon>Actinomycetes</taxon>
        <taxon>Mycobacteriales</taxon>
        <taxon>Nocardiaceae</taxon>
        <taxon>Nocardia</taxon>
    </lineage>
</organism>
<dbReference type="Gene3D" id="3.40.50.970">
    <property type="match status" value="1"/>
</dbReference>
<keyword evidence="4" id="KW-1185">Reference proteome</keyword>
<reference evidence="3 4" key="1">
    <citation type="submission" date="2020-05" db="EMBL/GenBank/DDBJ databases">
        <title>MicrobeNet Type strains.</title>
        <authorList>
            <person name="Nicholson A.C."/>
        </authorList>
    </citation>
    <scope>NUCLEOTIDE SEQUENCE [LARGE SCALE GENOMIC DNA]</scope>
    <source>
        <strain evidence="3 4">JCM 3224</strain>
    </source>
</reference>
<gene>
    <name evidence="3" type="ORF">HLB23_12810</name>
</gene>
<dbReference type="AlphaFoldDB" id="A0A849BWU8"/>
<dbReference type="Pfam" id="PF02775">
    <property type="entry name" value="TPP_enzyme_C"/>
    <property type="match status" value="1"/>
</dbReference>
<dbReference type="InterPro" id="IPR047211">
    <property type="entry name" value="POXB-like"/>
</dbReference>
<dbReference type="GO" id="GO:0030976">
    <property type="term" value="F:thiamine pyrophosphate binding"/>
    <property type="evidence" value="ECO:0007669"/>
    <property type="project" value="InterPro"/>
</dbReference>
<dbReference type="GO" id="GO:0003824">
    <property type="term" value="F:catalytic activity"/>
    <property type="evidence" value="ECO:0007669"/>
    <property type="project" value="InterPro"/>
</dbReference>
<dbReference type="EMBL" id="JABELX010000004">
    <property type="protein sequence ID" value="NNH70734.1"/>
    <property type="molecule type" value="Genomic_DNA"/>
</dbReference>
<evidence type="ECO:0000256" key="1">
    <source>
        <dbReference type="SAM" id="MobiDB-lite"/>
    </source>
</evidence>
<feature type="domain" description="Thiamine pyrophosphate enzyme TPP-binding" evidence="2">
    <location>
        <begin position="19"/>
        <end position="117"/>
    </location>
</feature>
<comment type="caution">
    <text evidence="3">The sequence shown here is derived from an EMBL/GenBank/DDBJ whole genome shotgun (WGS) entry which is preliminary data.</text>
</comment>
<dbReference type="GO" id="GO:0000287">
    <property type="term" value="F:magnesium ion binding"/>
    <property type="evidence" value="ECO:0007669"/>
    <property type="project" value="UniProtKB-ARBA"/>
</dbReference>
<dbReference type="InterPro" id="IPR011766">
    <property type="entry name" value="TPP_enzyme_TPP-bd"/>
</dbReference>
<sequence length="161" mass="17963">MELSLHPVPSRFRSGARQMQMNGLAELITIARYWRRWEDPRLVVAVLHNNDLTQMSWEMRAMAGTPKFTASQTLPDVDYAAFARDLGLGAANIDDPERIAGAWGEALADERPWVLDFRCDPDVPPIPPHSTFEQVTATENEMSGGDESKSRVVSFPGYSAD</sequence>
<dbReference type="SUPFAM" id="SSF52518">
    <property type="entry name" value="Thiamin diphosphate-binding fold (THDP-binding)"/>
    <property type="match status" value="1"/>
</dbReference>
<evidence type="ECO:0000313" key="4">
    <source>
        <dbReference type="Proteomes" id="UP000586827"/>
    </source>
</evidence>
<name>A0A849BWU8_9NOCA</name>
<dbReference type="Proteomes" id="UP000586827">
    <property type="component" value="Unassembled WGS sequence"/>
</dbReference>
<dbReference type="InterPro" id="IPR029061">
    <property type="entry name" value="THDP-binding"/>
</dbReference>
<feature type="region of interest" description="Disordered" evidence="1">
    <location>
        <begin position="137"/>
        <end position="161"/>
    </location>
</feature>
<protein>
    <recommendedName>
        <fullName evidence="2">Thiamine pyrophosphate enzyme TPP-binding domain-containing protein</fullName>
    </recommendedName>
</protein>
<proteinExistence type="predicted"/>
<dbReference type="PANTHER" id="PTHR42981">
    <property type="entry name" value="PYRUVATE DEHYDROGENASE [UBIQUINONE]"/>
    <property type="match status" value="1"/>
</dbReference>
<evidence type="ECO:0000313" key="3">
    <source>
        <dbReference type="EMBL" id="NNH70734.1"/>
    </source>
</evidence>
<accession>A0A849BWU8</accession>